<sequence>MAFDEVRKALDAYTTYLDSIGSMLPRRLEPGLDESEAQRIAHGWDVTLSEDALAVWTWHDGEGLARVCPPMQASYCYNNQAEVGFFFIYQFPSLRAAMQATERVTAYAVSSAAGMCGVPELELVESYDAETGARYVDLDDMDFARPPRLWDVSFMLDDDRPFYLIDCKDPSAKDSQVLEEEEYTGYRPIGTTAEWIERTLEDLKQRVEDGKLEVDAYGVLRRVPQD</sequence>
<reference evidence="1 2" key="1">
    <citation type="journal article" date="2017" name="BMC Genomics">
        <title>Comparative genomic and phylogenomic analyses of the Bifidobacteriaceae family.</title>
        <authorList>
            <person name="Lugli G.A."/>
            <person name="Milani C."/>
            <person name="Turroni F."/>
            <person name="Duranti S."/>
            <person name="Mancabelli L."/>
            <person name="Mangifesta M."/>
            <person name="Ferrario C."/>
            <person name="Modesto M."/>
            <person name="Mattarelli P."/>
            <person name="Jiri K."/>
            <person name="van Sinderen D."/>
            <person name="Ventura M."/>
        </authorList>
    </citation>
    <scope>NUCLEOTIDE SEQUENCE [LARGE SCALE GENOMIC DNA]</scope>
    <source>
        <strain evidence="1 2">DSM 24744</strain>
    </source>
</reference>
<organism evidence="1 2">
    <name type="scientific">Pseudoscardovia suis</name>
    <dbReference type="NCBI Taxonomy" id="987063"/>
    <lineage>
        <taxon>Bacteria</taxon>
        <taxon>Bacillati</taxon>
        <taxon>Actinomycetota</taxon>
        <taxon>Actinomycetes</taxon>
        <taxon>Bifidobacteriales</taxon>
        <taxon>Bifidobacteriaceae</taxon>
        <taxon>Pseudoscardovia</taxon>
    </lineage>
</organism>
<name>A0A261EYE5_9BIFI</name>
<dbReference type="OrthoDB" id="4823070at2"/>
<evidence type="ECO:0000313" key="1">
    <source>
        <dbReference type="EMBL" id="OZG51865.1"/>
    </source>
</evidence>
<dbReference type="RefSeq" id="WP_094690979.1">
    <property type="nucleotide sequence ID" value="NZ_MWWQ01000006.1"/>
</dbReference>
<gene>
    <name evidence="1" type="ORF">PSSU_0648</name>
</gene>
<protein>
    <submittedName>
        <fullName evidence="1">Uncharacterized protein</fullName>
    </submittedName>
</protein>
<keyword evidence="2" id="KW-1185">Reference proteome</keyword>
<accession>A0A261EYE5</accession>
<comment type="caution">
    <text evidence="1">The sequence shown here is derived from an EMBL/GenBank/DDBJ whole genome shotgun (WGS) entry which is preliminary data.</text>
</comment>
<dbReference type="EMBL" id="MWWQ01000006">
    <property type="protein sequence ID" value="OZG51865.1"/>
    <property type="molecule type" value="Genomic_DNA"/>
</dbReference>
<proteinExistence type="predicted"/>
<evidence type="ECO:0000313" key="2">
    <source>
        <dbReference type="Proteomes" id="UP000216454"/>
    </source>
</evidence>
<dbReference type="AlphaFoldDB" id="A0A261EYE5"/>
<dbReference type="Proteomes" id="UP000216454">
    <property type="component" value="Unassembled WGS sequence"/>
</dbReference>